<dbReference type="AlphaFoldDB" id="A0ABF7PVQ8"/>
<dbReference type="HAMAP" id="MF_00111">
    <property type="entry name" value="MurA"/>
    <property type="match status" value="1"/>
</dbReference>
<name>A0ABF7PVQ8_BORT9</name>
<feature type="binding site" evidence="12">
    <location>
        <begin position="29"/>
        <end position="30"/>
    </location>
    <ligand>
        <name>phosphoenolpyruvate</name>
        <dbReference type="ChEBI" id="CHEBI:58702"/>
    </ligand>
</feature>
<dbReference type="CDD" id="cd01555">
    <property type="entry name" value="UdpNAET"/>
    <property type="match status" value="1"/>
</dbReference>
<keyword evidence="6 12" id="KW-0133">Cell shape</keyword>
<keyword evidence="8 12" id="KW-0131">Cell cycle</keyword>
<sequence>MFSVEVIMYSYLVEGGFKIGGKITASGNKNAALPCITATLLTDEEVILENIPDIKDVEVILSILKDIGAEVLREGDTLKIKALNVVKTEIDSSLTDLIRASILFLGPMIARCGRIDIAPPGGDVIGKRRLDTHFYGLGKLGARLIEGERIVLEIDKLVGAYMFLDEASVTATENIIMAAVLAFGETVIINAACEPHVQDLCNMLNSMGADISGIGSNVLRIKGVKKLSGTRFRIGADFMQVGSLISLSALTGGELEINKADPKNFVLISHVYSRLGINFEYDNENIYVKEKQDLKVKLDFGGHVPKIDDGPWPAFPTDLMSIMIVTATQVHGTVLIFEKMFESRMFFVDKLIKMGAQIVLCDPHRVVVTGKTILKGSNVSSPDVRAGMSLLIAALCAEGESRIQNVYQIERGYEDVVVKLGALGAKITRVEER</sequence>
<organism evidence="14 15">
    <name type="scientific">Borrelia turicatae (strain 91E135)</name>
    <dbReference type="NCBI Taxonomy" id="314724"/>
    <lineage>
        <taxon>Bacteria</taxon>
        <taxon>Pseudomonadati</taxon>
        <taxon>Spirochaetota</taxon>
        <taxon>Spirochaetia</taxon>
        <taxon>Spirochaetales</taxon>
        <taxon>Borreliaceae</taxon>
        <taxon>Borrelia</taxon>
    </lineage>
</organism>
<accession>A0ABF7PVQ8</accession>
<comment type="subcellular location">
    <subcellularLocation>
        <location evidence="1 12">Cytoplasm</location>
    </subcellularLocation>
</comment>
<feature type="binding site" evidence="12">
    <location>
        <position position="318"/>
    </location>
    <ligand>
        <name>UDP-N-acetyl-alpha-D-glucosamine</name>
        <dbReference type="ChEBI" id="CHEBI:57705"/>
    </ligand>
</feature>
<evidence type="ECO:0000256" key="7">
    <source>
        <dbReference type="ARBA" id="ARBA00022984"/>
    </source>
</evidence>
<feature type="domain" description="Enolpyruvate transferase" evidence="13">
    <location>
        <begin position="14"/>
        <end position="419"/>
    </location>
</feature>
<protein>
    <recommendedName>
        <fullName evidence="12">UDP-N-acetylglucosamine 1-carboxyvinyltransferase</fullName>
        <ecNumber evidence="12">2.5.1.7</ecNumber>
    </recommendedName>
    <alternativeName>
        <fullName evidence="12">Enoylpyruvate transferase</fullName>
    </alternativeName>
    <alternativeName>
        <fullName evidence="12">UDP-N-acetylglucosamine enolpyruvyl transferase</fullName>
        <shortName evidence="12">EPT</shortName>
    </alternativeName>
</protein>
<comment type="similarity">
    <text evidence="10 12">Belongs to the EPSP synthase family. MurA subfamily.</text>
</comment>
<dbReference type="PANTHER" id="PTHR43783:SF1">
    <property type="entry name" value="UDP-N-ACETYLGLUCOSAMINE 1-CARBOXYVINYLTRANSFERASE"/>
    <property type="match status" value="1"/>
</dbReference>
<dbReference type="Proteomes" id="UP000001205">
    <property type="component" value="Chromosome"/>
</dbReference>
<reference evidence="15" key="1">
    <citation type="submission" date="2004-12" db="EMBL/GenBank/DDBJ databases">
        <title>The genome sequence of Borrelia hermsii and Borrelia turicatae: comparative analysis of two agents of endemic N. America relapsing fever.</title>
        <authorList>
            <person name="Porcella S.F."/>
            <person name="Raffel S.J."/>
            <person name="Schrumpf M.E."/>
            <person name="Montgomery B."/>
            <person name="Smith T."/>
            <person name="Schwan T.G."/>
        </authorList>
    </citation>
    <scope>NUCLEOTIDE SEQUENCE [LARGE SCALE GENOMIC DNA]</scope>
    <source>
        <strain evidence="15">91E135</strain>
    </source>
</reference>
<feature type="binding site" evidence="12">
    <location>
        <position position="340"/>
    </location>
    <ligand>
        <name>UDP-N-acetyl-alpha-D-glucosamine</name>
        <dbReference type="ChEBI" id="CHEBI:57705"/>
    </ligand>
</feature>
<dbReference type="PANTHER" id="PTHR43783">
    <property type="entry name" value="UDP-N-ACETYLGLUCOSAMINE 1-CARBOXYVINYLTRANSFERASE"/>
    <property type="match status" value="1"/>
</dbReference>
<evidence type="ECO:0000256" key="3">
    <source>
        <dbReference type="ARBA" id="ARBA00022490"/>
    </source>
</evidence>
<evidence type="ECO:0000256" key="11">
    <source>
        <dbReference type="ARBA" id="ARBA00047527"/>
    </source>
</evidence>
<keyword evidence="5 12" id="KW-0808">Transferase</keyword>
<evidence type="ECO:0000256" key="10">
    <source>
        <dbReference type="ARBA" id="ARBA00038367"/>
    </source>
</evidence>
<dbReference type="InterPro" id="IPR050068">
    <property type="entry name" value="MurA_subfamily"/>
</dbReference>
<dbReference type="GO" id="GO:0005737">
    <property type="term" value="C:cytoplasm"/>
    <property type="evidence" value="ECO:0007669"/>
    <property type="project" value="UniProtKB-SubCell"/>
</dbReference>
<evidence type="ECO:0000256" key="8">
    <source>
        <dbReference type="ARBA" id="ARBA00023306"/>
    </source>
</evidence>
<dbReference type="EC" id="2.5.1.7" evidence="12"/>
<dbReference type="InterPro" id="IPR036968">
    <property type="entry name" value="Enolpyruvate_Tfrase_sf"/>
</dbReference>
<evidence type="ECO:0000259" key="13">
    <source>
        <dbReference type="Pfam" id="PF00275"/>
    </source>
</evidence>
<evidence type="ECO:0000256" key="1">
    <source>
        <dbReference type="ARBA" id="ARBA00004496"/>
    </source>
</evidence>
<evidence type="ECO:0000256" key="2">
    <source>
        <dbReference type="ARBA" id="ARBA00004752"/>
    </source>
</evidence>
<keyword evidence="9 12" id="KW-0961">Cell wall biogenesis/degradation</keyword>
<evidence type="ECO:0000256" key="9">
    <source>
        <dbReference type="ARBA" id="ARBA00023316"/>
    </source>
</evidence>
<comment type="pathway">
    <text evidence="2 12">Cell wall biogenesis; peptidoglycan biosynthesis.</text>
</comment>
<gene>
    <name evidence="12" type="primary">murA</name>
    <name evidence="14" type="ordered locus">BT0472</name>
</gene>
<dbReference type="SUPFAM" id="SSF55205">
    <property type="entry name" value="EPT/RTPC-like"/>
    <property type="match status" value="1"/>
</dbReference>
<comment type="catalytic activity">
    <reaction evidence="11 12">
        <text>phosphoenolpyruvate + UDP-N-acetyl-alpha-D-glucosamine = UDP-N-acetyl-3-O-(1-carboxyvinyl)-alpha-D-glucosamine + phosphate</text>
        <dbReference type="Rhea" id="RHEA:18681"/>
        <dbReference type="ChEBI" id="CHEBI:43474"/>
        <dbReference type="ChEBI" id="CHEBI:57705"/>
        <dbReference type="ChEBI" id="CHEBI:58702"/>
        <dbReference type="ChEBI" id="CHEBI:68483"/>
        <dbReference type="EC" id="2.5.1.7"/>
    </reaction>
</comment>
<dbReference type="GO" id="GO:0071555">
    <property type="term" value="P:cell wall organization"/>
    <property type="evidence" value="ECO:0007669"/>
    <property type="project" value="UniProtKB-KW"/>
</dbReference>
<dbReference type="Pfam" id="PF00275">
    <property type="entry name" value="EPSP_synthase"/>
    <property type="match status" value="1"/>
</dbReference>
<dbReference type="GO" id="GO:0008760">
    <property type="term" value="F:UDP-N-acetylglucosamine 1-carboxyvinyltransferase activity"/>
    <property type="evidence" value="ECO:0007669"/>
    <property type="project" value="UniProtKB-UniRule"/>
</dbReference>
<evidence type="ECO:0000313" key="15">
    <source>
        <dbReference type="Proteomes" id="UP000001205"/>
    </source>
</evidence>
<dbReference type="InterPro" id="IPR005750">
    <property type="entry name" value="UDP_GlcNAc_COvinyl_MurA"/>
</dbReference>
<dbReference type="NCBIfam" id="NF006873">
    <property type="entry name" value="PRK09369.1"/>
    <property type="match status" value="1"/>
</dbReference>
<proteinExistence type="inferred from homology"/>
<dbReference type="GO" id="GO:0009252">
    <property type="term" value="P:peptidoglycan biosynthetic process"/>
    <property type="evidence" value="ECO:0007669"/>
    <property type="project" value="UniProtKB-UniRule"/>
</dbReference>
<comment type="function">
    <text evidence="12">Cell wall formation. Adds enolpyruvyl to UDP-N-acetylglucosamine.</text>
</comment>
<evidence type="ECO:0000313" key="14">
    <source>
        <dbReference type="EMBL" id="AAX17801.1"/>
    </source>
</evidence>
<dbReference type="EMBL" id="CP000049">
    <property type="protein sequence ID" value="AAX17801.1"/>
    <property type="molecule type" value="Genomic_DNA"/>
</dbReference>
<comment type="caution">
    <text evidence="12">Lacks conserved residue(s) required for the propagation of feature annotation.</text>
</comment>
<feature type="active site" description="Proton donor" evidence="12">
    <location>
        <position position="123"/>
    </location>
</feature>
<keyword evidence="3 12" id="KW-0963">Cytoplasm</keyword>
<feature type="binding site" evidence="12">
    <location>
        <position position="99"/>
    </location>
    <ligand>
        <name>UDP-N-acetyl-alpha-D-glucosamine</name>
        <dbReference type="ChEBI" id="CHEBI:57705"/>
    </ligand>
</feature>
<evidence type="ECO:0000256" key="12">
    <source>
        <dbReference type="HAMAP-Rule" id="MF_00111"/>
    </source>
</evidence>
<dbReference type="Gene3D" id="3.65.10.10">
    <property type="entry name" value="Enolpyruvate transferase domain"/>
    <property type="match status" value="2"/>
</dbReference>
<dbReference type="GO" id="GO:0051301">
    <property type="term" value="P:cell division"/>
    <property type="evidence" value="ECO:0007669"/>
    <property type="project" value="UniProtKB-KW"/>
</dbReference>
<keyword evidence="15" id="KW-1185">Reference proteome</keyword>
<evidence type="ECO:0000256" key="4">
    <source>
        <dbReference type="ARBA" id="ARBA00022618"/>
    </source>
</evidence>
<evidence type="ECO:0000256" key="5">
    <source>
        <dbReference type="ARBA" id="ARBA00022679"/>
    </source>
</evidence>
<dbReference type="KEGG" id="btu:BT0472"/>
<dbReference type="InterPro" id="IPR013792">
    <property type="entry name" value="RNA3'P_cycl/enolpyr_Trfase_a/b"/>
</dbReference>
<keyword evidence="7 12" id="KW-0573">Peptidoglycan synthesis</keyword>
<evidence type="ECO:0000256" key="6">
    <source>
        <dbReference type="ARBA" id="ARBA00022960"/>
    </source>
</evidence>
<keyword evidence="4 12" id="KW-0132">Cell division</keyword>
<dbReference type="GO" id="GO:0008360">
    <property type="term" value="P:regulation of cell shape"/>
    <property type="evidence" value="ECO:0007669"/>
    <property type="project" value="UniProtKB-KW"/>
</dbReference>
<dbReference type="NCBIfam" id="TIGR01072">
    <property type="entry name" value="murA"/>
    <property type="match status" value="1"/>
</dbReference>
<dbReference type="InterPro" id="IPR001986">
    <property type="entry name" value="Enolpyruvate_Tfrase_dom"/>
</dbReference>